<dbReference type="InterPro" id="IPR006059">
    <property type="entry name" value="SBP"/>
</dbReference>
<reference evidence="7 8" key="1">
    <citation type="journal article" date="2009" name="Stand. Genomic Sci.">
        <title>Complete genome sequence of Beutenbergia cavernae type strain (HKI 0122).</title>
        <authorList>
            <person name="Land M."/>
            <person name="Pukall R."/>
            <person name="Abt B."/>
            <person name="Goker M."/>
            <person name="Rohde M."/>
            <person name="Glavina Del Rio T."/>
            <person name="Tice H."/>
            <person name="Copeland A."/>
            <person name="Cheng J.F."/>
            <person name="Lucas S."/>
            <person name="Chen F."/>
            <person name="Nolan M."/>
            <person name="Bruce D."/>
            <person name="Goodwin L."/>
            <person name="Pitluck S."/>
            <person name="Ivanova N."/>
            <person name="Mavromatis K."/>
            <person name="Ovchinnikova G."/>
            <person name="Pati A."/>
            <person name="Chen A."/>
            <person name="Palaniappan K."/>
            <person name="Hauser L."/>
            <person name="Chang Y.J."/>
            <person name="Jefferies C.C."/>
            <person name="Saunders E."/>
            <person name="Brettin T."/>
            <person name="Detter J.C."/>
            <person name="Han C."/>
            <person name="Chain P."/>
            <person name="Bristow J."/>
            <person name="Eisen J.A."/>
            <person name="Markowitz V."/>
            <person name="Hugenholtz P."/>
            <person name="Kyrpides N.C."/>
            <person name="Klenk H.P."/>
            <person name="Lapidus A."/>
        </authorList>
    </citation>
    <scope>NUCLEOTIDE SEQUENCE [LARGE SCALE GENOMIC DNA]</scope>
    <source>
        <strain evidence="8">ATCC BAA-8 / DSM 12333 / NBRC 16432</strain>
    </source>
</reference>
<evidence type="ECO:0000256" key="6">
    <source>
        <dbReference type="SAM" id="SignalP"/>
    </source>
</evidence>
<dbReference type="InterPro" id="IPR050490">
    <property type="entry name" value="Bact_solute-bd_prot1"/>
</dbReference>
<keyword evidence="8" id="KW-1185">Reference proteome</keyword>
<evidence type="ECO:0000256" key="5">
    <source>
        <dbReference type="ARBA" id="ARBA00023288"/>
    </source>
</evidence>
<accession>C5C451</accession>
<dbReference type="Pfam" id="PF01547">
    <property type="entry name" value="SBP_bac_1"/>
    <property type="match status" value="1"/>
</dbReference>
<protein>
    <submittedName>
        <fullName evidence="7">Extracellular solute-binding protein family 1</fullName>
    </submittedName>
</protein>
<dbReference type="AlphaFoldDB" id="C5C451"/>
<evidence type="ECO:0000256" key="4">
    <source>
        <dbReference type="ARBA" id="ARBA00023139"/>
    </source>
</evidence>
<keyword evidence="1" id="KW-1003">Cell membrane</keyword>
<keyword evidence="4" id="KW-0564">Palmitate</keyword>
<dbReference type="RefSeq" id="WP_015882204.1">
    <property type="nucleotide sequence ID" value="NC_012669.1"/>
</dbReference>
<organism evidence="7 8">
    <name type="scientific">Beutenbergia cavernae (strain ATCC BAA-8 / DSM 12333 / CCUG 43141 / JCM 11478 / NBRC 16432 / NCIMB 13614 / HKI 0122)</name>
    <dbReference type="NCBI Taxonomy" id="471853"/>
    <lineage>
        <taxon>Bacteria</taxon>
        <taxon>Bacillati</taxon>
        <taxon>Actinomycetota</taxon>
        <taxon>Actinomycetes</taxon>
        <taxon>Micrococcales</taxon>
        <taxon>Beutenbergiaceae</taxon>
        <taxon>Beutenbergia</taxon>
    </lineage>
</organism>
<dbReference type="EMBL" id="CP001618">
    <property type="protein sequence ID" value="ACQ79964.1"/>
    <property type="molecule type" value="Genomic_DNA"/>
</dbReference>
<evidence type="ECO:0000256" key="1">
    <source>
        <dbReference type="ARBA" id="ARBA00022475"/>
    </source>
</evidence>
<evidence type="ECO:0000256" key="3">
    <source>
        <dbReference type="ARBA" id="ARBA00023136"/>
    </source>
</evidence>
<feature type="signal peptide" evidence="6">
    <location>
        <begin position="1"/>
        <end position="24"/>
    </location>
</feature>
<proteinExistence type="predicted"/>
<dbReference type="STRING" id="471853.Bcav_1708"/>
<gene>
    <name evidence="7" type="ordered locus">Bcav_1708</name>
</gene>
<dbReference type="PANTHER" id="PTHR43649">
    <property type="entry name" value="ARABINOSE-BINDING PROTEIN-RELATED"/>
    <property type="match status" value="1"/>
</dbReference>
<feature type="chain" id="PRO_5002949281" evidence="6">
    <location>
        <begin position="25"/>
        <end position="458"/>
    </location>
</feature>
<dbReference type="HOGENOM" id="CLU_602262_0_0_11"/>
<keyword evidence="5" id="KW-0449">Lipoprotein</keyword>
<dbReference type="InterPro" id="IPR006311">
    <property type="entry name" value="TAT_signal"/>
</dbReference>
<dbReference type="PROSITE" id="PS51318">
    <property type="entry name" value="TAT"/>
    <property type="match status" value="1"/>
</dbReference>
<keyword evidence="2 6" id="KW-0732">Signal</keyword>
<evidence type="ECO:0000313" key="7">
    <source>
        <dbReference type="EMBL" id="ACQ79964.1"/>
    </source>
</evidence>
<dbReference type="PANTHER" id="PTHR43649:SF33">
    <property type="entry name" value="POLYGALACTURONAN_RHAMNOGALACTURONAN-BINDING PROTEIN YTCQ"/>
    <property type="match status" value="1"/>
</dbReference>
<dbReference type="Gene3D" id="3.40.190.10">
    <property type="entry name" value="Periplasmic binding protein-like II"/>
    <property type="match status" value="1"/>
</dbReference>
<name>C5C451_BEUC1</name>
<dbReference type="OrthoDB" id="2510110at2"/>
<dbReference type="SUPFAM" id="SSF53850">
    <property type="entry name" value="Periplasmic binding protein-like II"/>
    <property type="match status" value="1"/>
</dbReference>
<dbReference type="Proteomes" id="UP000007962">
    <property type="component" value="Chromosome"/>
</dbReference>
<keyword evidence="3" id="KW-0472">Membrane</keyword>
<evidence type="ECO:0000256" key="2">
    <source>
        <dbReference type="ARBA" id="ARBA00022729"/>
    </source>
</evidence>
<dbReference type="PROSITE" id="PS51257">
    <property type="entry name" value="PROKAR_LIPOPROTEIN"/>
    <property type="match status" value="1"/>
</dbReference>
<dbReference type="eggNOG" id="COG1653">
    <property type="taxonomic scope" value="Bacteria"/>
</dbReference>
<sequence>MRTTRRRALSLTAAALGVAMVATACGSGTPGEEAPEEGANGESGGGVVELEMWQTKFQDQEDEWYKTAVDEFNASQDEIHINLTTVPGDAWEQKVTAAQAAGRMPDIYTMNYANVLPAAARGELTPIGDLLGDDAFADMEEAVLGSVTNGDDQVFAYPMLVEPSAMLYYRASMFEAAGLDPDDPPTTFDELIEYGQALRDANPDVTAYGTSQVAADMGWSTWGLQMNTAGHFPISDDWSEGMATAPEYRPLFEMYQTLYAENILPRQALAGYADITPFGQGQLQMVACGSWGTSLLLNDYPDIVDDVRVAPMPSWDGDQTRPTATLGGWTWVVDAKSEHAQEAADAVAAILGNEDPSTLVDYFTTMQFSKVSPRSTVVDAINADPESATVNPWGQVISDVVPYSVPEPSYPWDISLAFATALEESLQGGDIDAAQQKAQDTIDAFIADNQLAGTAPGQ</sequence>
<evidence type="ECO:0000313" key="8">
    <source>
        <dbReference type="Proteomes" id="UP000007962"/>
    </source>
</evidence>
<dbReference type="KEGG" id="bcv:Bcav_1708"/>